<dbReference type="GO" id="GO:0043022">
    <property type="term" value="F:ribosome binding"/>
    <property type="evidence" value="ECO:0007669"/>
    <property type="project" value="TreeGrafter"/>
</dbReference>
<dbReference type="Pfam" id="PF05697">
    <property type="entry name" value="Trigger_N"/>
    <property type="match status" value="1"/>
</dbReference>
<evidence type="ECO:0000256" key="11">
    <source>
        <dbReference type="ARBA" id="ARBA00029986"/>
    </source>
</evidence>
<evidence type="ECO:0000256" key="8">
    <source>
        <dbReference type="ARBA" id="ARBA00023235"/>
    </source>
</evidence>
<dbReference type="PANTHER" id="PTHR30560">
    <property type="entry name" value="TRIGGER FACTOR CHAPERONE AND PEPTIDYL-PROLYL CIS/TRANS ISOMERASE"/>
    <property type="match status" value="1"/>
</dbReference>
<dbReference type="NCBIfam" id="TIGR00115">
    <property type="entry name" value="tig"/>
    <property type="match status" value="1"/>
</dbReference>
<evidence type="ECO:0000256" key="7">
    <source>
        <dbReference type="ARBA" id="ARBA00023186"/>
    </source>
</evidence>
<dbReference type="SUPFAM" id="SSF102735">
    <property type="entry name" value="Trigger factor ribosome-binding domain"/>
    <property type="match status" value="1"/>
</dbReference>
<dbReference type="Pfam" id="PF05698">
    <property type="entry name" value="Trigger_C"/>
    <property type="match status" value="1"/>
</dbReference>
<keyword evidence="16" id="KW-1185">Reference proteome</keyword>
<dbReference type="Pfam" id="PF00254">
    <property type="entry name" value="FKBP_C"/>
    <property type="match status" value="1"/>
</dbReference>
<keyword evidence="8 12" id="KW-0413">Isomerase</keyword>
<dbReference type="EC" id="5.2.1.8" evidence="3 12"/>
<name>A0A1S8MBU1_9CLOT</name>
<dbReference type="Gene3D" id="1.10.3120.10">
    <property type="entry name" value="Trigger factor, C-terminal domain"/>
    <property type="match status" value="1"/>
</dbReference>
<comment type="similarity">
    <text evidence="2 12 14">Belongs to the FKBP-type PPIase family. Tig subfamily.</text>
</comment>
<dbReference type="InterPro" id="IPR046357">
    <property type="entry name" value="PPIase_dom_sf"/>
</dbReference>
<comment type="subcellular location">
    <subcellularLocation>
        <location evidence="12">Cytoplasm</location>
    </subcellularLocation>
    <text evidence="12">About half TF is bound to the ribosome near the polypeptide exit tunnel while the other half is free in the cytoplasm.</text>
</comment>
<dbReference type="KEGG" id="crw:CROST_033950"/>
<dbReference type="InterPro" id="IPR001179">
    <property type="entry name" value="PPIase_FKBP_dom"/>
</dbReference>
<dbReference type="AlphaFoldDB" id="A0A1S8MBU1"/>
<evidence type="ECO:0000256" key="6">
    <source>
        <dbReference type="ARBA" id="ARBA00023110"/>
    </source>
</evidence>
<sequence>MNSKMEKLEKNVVKFEITVEENKFNEAVIKAYNKNRQKFNIPGFRKGKAPLNIIKSYYGVGVFYEDAVNFCIDDTYPEVIKENEIQPVAYPKIDIVTVEEGKDFVYTAEVTVKPEVELGNYKGVEVSKVEYPVTDEDVENELKAMQQKNARIELKEDGELVEKGDIAIIDFKGYVDDVAFEGGEGTDYSLEIGSGTFIDNFEDQLVGLKKGESKDVNVKFPEEYGKEELNGKPAKFEVTIKDIKIKELPTLDDEFAKEVSEFDTLDEVKADIRSKMEKTNEEKAKVEFEDKVVDAAVENAKIDIPEVMVKDETDQMLKELENRLKYQGLDLKSYYEYTNSSEEKVRDYMKETADKRVRTKLVMEKISEVEKVEATEEELKEKAKEMAAQYASKDLDKMADLILNAQRSILVQDVVNGKVIDLLVQSAKVVE</sequence>
<evidence type="ECO:0000313" key="15">
    <source>
        <dbReference type="EMBL" id="URZ12672.1"/>
    </source>
</evidence>
<keyword evidence="12" id="KW-0963">Cytoplasm</keyword>
<accession>A0A1S8MBU1</accession>
<evidence type="ECO:0000313" key="16">
    <source>
        <dbReference type="Proteomes" id="UP000190951"/>
    </source>
</evidence>
<dbReference type="RefSeq" id="WP_077833199.1">
    <property type="nucleotide sequence ID" value="NZ_CP096983.1"/>
</dbReference>
<dbReference type="InterPro" id="IPR036611">
    <property type="entry name" value="Trigger_fac_ribosome-bd_sf"/>
</dbReference>
<dbReference type="InterPro" id="IPR005215">
    <property type="entry name" value="Trig_fac"/>
</dbReference>
<dbReference type="InterPro" id="IPR008881">
    <property type="entry name" value="Trigger_fac_ribosome-bd_bac"/>
</dbReference>
<dbReference type="SUPFAM" id="SSF54534">
    <property type="entry name" value="FKBP-like"/>
    <property type="match status" value="1"/>
</dbReference>
<dbReference type="GO" id="GO:0003755">
    <property type="term" value="F:peptidyl-prolyl cis-trans isomerase activity"/>
    <property type="evidence" value="ECO:0007669"/>
    <property type="project" value="UniProtKB-UniRule"/>
</dbReference>
<keyword evidence="7 12" id="KW-0143">Chaperone</keyword>
<dbReference type="GO" id="GO:0005737">
    <property type="term" value="C:cytoplasm"/>
    <property type="evidence" value="ECO:0007669"/>
    <property type="project" value="UniProtKB-SubCell"/>
</dbReference>
<evidence type="ECO:0000256" key="3">
    <source>
        <dbReference type="ARBA" id="ARBA00013194"/>
    </source>
</evidence>
<dbReference type="GO" id="GO:0044183">
    <property type="term" value="F:protein folding chaperone"/>
    <property type="evidence" value="ECO:0007669"/>
    <property type="project" value="TreeGrafter"/>
</dbReference>
<evidence type="ECO:0000256" key="12">
    <source>
        <dbReference type="HAMAP-Rule" id="MF_00303"/>
    </source>
</evidence>
<dbReference type="Proteomes" id="UP000190951">
    <property type="component" value="Chromosome"/>
</dbReference>
<keyword evidence="9 12" id="KW-0131">Cell cycle</keyword>
<evidence type="ECO:0000256" key="2">
    <source>
        <dbReference type="ARBA" id="ARBA00005464"/>
    </source>
</evidence>
<evidence type="ECO:0000256" key="1">
    <source>
        <dbReference type="ARBA" id="ARBA00000971"/>
    </source>
</evidence>
<organism evidence="15 16">
    <name type="scientific">Clostridium felsineum</name>
    <dbReference type="NCBI Taxonomy" id="36839"/>
    <lineage>
        <taxon>Bacteria</taxon>
        <taxon>Bacillati</taxon>
        <taxon>Bacillota</taxon>
        <taxon>Clostridia</taxon>
        <taxon>Eubacteriales</taxon>
        <taxon>Clostridiaceae</taxon>
        <taxon>Clostridium</taxon>
    </lineage>
</organism>
<dbReference type="PANTHER" id="PTHR30560:SF3">
    <property type="entry name" value="TRIGGER FACTOR-LIKE PROTEIN TIG, CHLOROPLASTIC"/>
    <property type="match status" value="1"/>
</dbReference>
<evidence type="ECO:0000256" key="4">
    <source>
        <dbReference type="ARBA" id="ARBA00016902"/>
    </source>
</evidence>
<dbReference type="PIRSF" id="PIRSF003095">
    <property type="entry name" value="Trigger_factor"/>
    <property type="match status" value="1"/>
</dbReference>
<dbReference type="InterPro" id="IPR037041">
    <property type="entry name" value="Trigger_fac_C_sf"/>
</dbReference>
<dbReference type="Gene3D" id="3.30.70.1050">
    <property type="entry name" value="Trigger factor ribosome-binding domain"/>
    <property type="match status" value="1"/>
</dbReference>
<dbReference type="InterPro" id="IPR027304">
    <property type="entry name" value="Trigger_fact/SurA_dom_sf"/>
</dbReference>
<dbReference type="InterPro" id="IPR008880">
    <property type="entry name" value="Trigger_fac_C"/>
</dbReference>
<comment type="catalytic activity">
    <reaction evidence="1 12 13">
        <text>[protein]-peptidylproline (omega=180) = [protein]-peptidylproline (omega=0)</text>
        <dbReference type="Rhea" id="RHEA:16237"/>
        <dbReference type="Rhea" id="RHEA-COMP:10747"/>
        <dbReference type="Rhea" id="RHEA-COMP:10748"/>
        <dbReference type="ChEBI" id="CHEBI:83833"/>
        <dbReference type="ChEBI" id="CHEBI:83834"/>
        <dbReference type="EC" id="5.2.1.8"/>
    </reaction>
</comment>
<keyword evidence="5 12" id="KW-0132">Cell division</keyword>
<dbReference type="HAMAP" id="MF_00303">
    <property type="entry name" value="Trigger_factor_Tig"/>
    <property type="match status" value="1"/>
</dbReference>
<proteinExistence type="inferred from homology"/>
<evidence type="ECO:0000256" key="14">
    <source>
        <dbReference type="RuleBase" id="RU003914"/>
    </source>
</evidence>
<reference evidence="15 16" key="1">
    <citation type="submission" date="2022-04" db="EMBL/GenBank/DDBJ databases">
        <title>Genome sequence of C. roseum typestrain.</title>
        <authorList>
            <person name="Poehlein A."/>
            <person name="Schoch T."/>
            <person name="Duerre P."/>
            <person name="Daniel R."/>
        </authorList>
    </citation>
    <scope>NUCLEOTIDE SEQUENCE [LARGE SCALE GENOMIC DNA]</scope>
    <source>
        <strain evidence="15 16">DSM 7320</strain>
    </source>
</reference>
<evidence type="ECO:0000256" key="5">
    <source>
        <dbReference type="ARBA" id="ARBA00022618"/>
    </source>
</evidence>
<dbReference type="STRING" id="84029.CROST_40750"/>
<keyword evidence="6 12" id="KW-0697">Rotamase</keyword>
<comment type="function">
    <text evidence="10 12">Involved in protein export. Acts as a chaperone by maintaining the newly synthesized protein in an open conformation. Functions as a peptidyl-prolyl cis-trans isomerase.</text>
</comment>
<dbReference type="GO" id="GO:0051083">
    <property type="term" value="P:'de novo' cotranslational protein folding"/>
    <property type="evidence" value="ECO:0007669"/>
    <property type="project" value="TreeGrafter"/>
</dbReference>
<comment type="domain">
    <text evidence="12">Consists of 3 domains; the N-terminus binds the ribosome, the middle domain has PPIase activity, while the C-terminus has intrinsic chaperone activity on its own.</text>
</comment>
<evidence type="ECO:0000256" key="10">
    <source>
        <dbReference type="ARBA" id="ARBA00024849"/>
    </source>
</evidence>
<evidence type="ECO:0000256" key="13">
    <source>
        <dbReference type="PROSITE-ProRule" id="PRU00277"/>
    </source>
</evidence>
<dbReference type="FunFam" id="3.10.50.40:FF:000001">
    <property type="entry name" value="Trigger factor"/>
    <property type="match status" value="1"/>
</dbReference>
<dbReference type="GO" id="GO:0051301">
    <property type="term" value="P:cell division"/>
    <property type="evidence" value="ECO:0007669"/>
    <property type="project" value="UniProtKB-KW"/>
</dbReference>
<dbReference type="GO" id="GO:0043335">
    <property type="term" value="P:protein unfolding"/>
    <property type="evidence" value="ECO:0007669"/>
    <property type="project" value="TreeGrafter"/>
</dbReference>
<dbReference type="PROSITE" id="PS50059">
    <property type="entry name" value="FKBP_PPIASE"/>
    <property type="match status" value="1"/>
</dbReference>
<dbReference type="EMBL" id="CP096983">
    <property type="protein sequence ID" value="URZ12672.1"/>
    <property type="molecule type" value="Genomic_DNA"/>
</dbReference>
<evidence type="ECO:0000256" key="9">
    <source>
        <dbReference type="ARBA" id="ARBA00023306"/>
    </source>
</evidence>
<protein>
    <recommendedName>
        <fullName evidence="4 12">Trigger factor</fullName>
        <shortName evidence="12">TF</shortName>
        <ecNumber evidence="3 12">5.2.1.8</ecNumber>
    </recommendedName>
    <alternativeName>
        <fullName evidence="11 12">PPIase</fullName>
    </alternativeName>
</protein>
<dbReference type="GO" id="GO:0015031">
    <property type="term" value="P:protein transport"/>
    <property type="evidence" value="ECO:0007669"/>
    <property type="project" value="UniProtKB-UniRule"/>
</dbReference>
<dbReference type="SUPFAM" id="SSF109998">
    <property type="entry name" value="Triger factor/SurA peptide-binding domain-like"/>
    <property type="match status" value="1"/>
</dbReference>
<gene>
    <name evidence="12 15" type="primary">tig</name>
    <name evidence="15" type="ORF">CROST_033950</name>
</gene>
<dbReference type="Gene3D" id="3.10.50.40">
    <property type="match status" value="1"/>
</dbReference>